<dbReference type="AlphaFoldDB" id="A0AAE1IT24"/>
<organism evidence="2 3">
    <name type="scientific">Acacia crassicarpa</name>
    <name type="common">northern wattle</name>
    <dbReference type="NCBI Taxonomy" id="499986"/>
    <lineage>
        <taxon>Eukaryota</taxon>
        <taxon>Viridiplantae</taxon>
        <taxon>Streptophyta</taxon>
        <taxon>Embryophyta</taxon>
        <taxon>Tracheophyta</taxon>
        <taxon>Spermatophyta</taxon>
        <taxon>Magnoliopsida</taxon>
        <taxon>eudicotyledons</taxon>
        <taxon>Gunneridae</taxon>
        <taxon>Pentapetalae</taxon>
        <taxon>rosids</taxon>
        <taxon>fabids</taxon>
        <taxon>Fabales</taxon>
        <taxon>Fabaceae</taxon>
        <taxon>Caesalpinioideae</taxon>
        <taxon>mimosoid clade</taxon>
        <taxon>Acacieae</taxon>
        <taxon>Acacia</taxon>
    </lineage>
</organism>
<evidence type="ECO:0000313" key="3">
    <source>
        <dbReference type="Proteomes" id="UP001293593"/>
    </source>
</evidence>
<proteinExistence type="predicted"/>
<evidence type="ECO:0000313" key="2">
    <source>
        <dbReference type="EMBL" id="KAK4257007.1"/>
    </source>
</evidence>
<protein>
    <submittedName>
        <fullName evidence="2">Uncharacterized protein</fullName>
    </submittedName>
</protein>
<dbReference type="Proteomes" id="UP001293593">
    <property type="component" value="Unassembled WGS sequence"/>
</dbReference>
<dbReference type="PANTHER" id="PTHR36795:SF3">
    <property type="match status" value="1"/>
</dbReference>
<evidence type="ECO:0000256" key="1">
    <source>
        <dbReference type="SAM" id="MobiDB-lite"/>
    </source>
</evidence>
<feature type="compositionally biased region" description="Polar residues" evidence="1">
    <location>
        <begin position="1"/>
        <end position="13"/>
    </location>
</feature>
<name>A0AAE1IT24_9FABA</name>
<reference evidence="2" key="1">
    <citation type="submission" date="2023-10" db="EMBL/GenBank/DDBJ databases">
        <title>Chromosome-level genome of the transformable northern wattle, Acacia crassicarpa.</title>
        <authorList>
            <person name="Massaro I."/>
            <person name="Sinha N.R."/>
            <person name="Poethig S."/>
            <person name="Leichty A.R."/>
        </authorList>
    </citation>
    <scope>NUCLEOTIDE SEQUENCE</scope>
    <source>
        <strain evidence="2">Acra3RX</strain>
        <tissue evidence="2">Leaf</tissue>
    </source>
</reference>
<sequence length="122" mass="14289">MTSGAKFSYQRLQNESELDEETTLETRLKKAKAWLKFKSLAGRRRPKVRVPRLKRFLRKRSKFLRSFKVSWRKALLRLKNGQSHLNDLFGGNFLFMHCNPTPFSMSHGLYKSPPTCSTGRII</sequence>
<accession>A0AAE1IT24</accession>
<dbReference type="PANTHER" id="PTHR36795">
    <property type="entry name" value="OS01G0938400 PROTEIN"/>
    <property type="match status" value="1"/>
</dbReference>
<gene>
    <name evidence="2" type="ORF">QN277_006655</name>
</gene>
<dbReference type="EMBL" id="JAWXYG010000012">
    <property type="protein sequence ID" value="KAK4257007.1"/>
    <property type="molecule type" value="Genomic_DNA"/>
</dbReference>
<feature type="region of interest" description="Disordered" evidence="1">
    <location>
        <begin position="1"/>
        <end position="20"/>
    </location>
</feature>
<keyword evidence="3" id="KW-1185">Reference proteome</keyword>
<comment type="caution">
    <text evidence="2">The sequence shown here is derived from an EMBL/GenBank/DDBJ whole genome shotgun (WGS) entry which is preliminary data.</text>
</comment>